<feature type="compositionally biased region" description="Polar residues" evidence="1">
    <location>
        <begin position="7"/>
        <end position="18"/>
    </location>
</feature>
<keyword evidence="3" id="KW-1185">Reference proteome</keyword>
<reference evidence="2 3" key="1">
    <citation type="submission" date="2021-06" db="EMBL/GenBank/DDBJ databases">
        <title>Caerostris extrusa draft genome.</title>
        <authorList>
            <person name="Kono N."/>
            <person name="Arakawa K."/>
        </authorList>
    </citation>
    <scope>NUCLEOTIDE SEQUENCE [LARGE SCALE GENOMIC DNA]</scope>
</reference>
<sequence>MGFRPWNPNNLTIEQSSYLPGKKHDKSRVDLWNGPKMAKEELFLLRSPIIKKATGRSSRDLAGDDGFQYAVQKIPPMDIGS</sequence>
<gene>
    <name evidence="2" type="ORF">CEXT_509171</name>
</gene>
<dbReference type="Proteomes" id="UP001054945">
    <property type="component" value="Unassembled WGS sequence"/>
</dbReference>
<evidence type="ECO:0000256" key="1">
    <source>
        <dbReference type="SAM" id="MobiDB-lite"/>
    </source>
</evidence>
<evidence type="ECO:0000313" key="3">
    <source>
        <dbReference type="Proteomes" id="UP001054945"/>
    </source>
</evidence>
<protein>
    <submittedName>
        <fullName evidence="2">Uncharacterized protein</fullName>
    </submittedName>
</protein>
<accession>A0AAV4PZJ1</accession>
<name>A0AAV4PZJ1_CAEEX</name>
<dbReference type="EMBL" id="BPLR01005449">
    <property type="protein sequence ID" value="GIY02482.1"/>
    <property type="molecule type" value="Genomic_DNA"/>
</dbReference>
<feature type="region of interest" description="Disordered" evidence="1">
    <location>
        <begin position="1"/>
        <end position="25"/>
    </location>
</feature>
<dbReference type="AlphaFoldDB" id="A0AAV4PZJ1"/>
<proteinExistence type="predicted"/>
<comment type="caution">
    <text evidence="2">The sequence shown here is derived from an EMBL/GenBank/DDBJ whole genome shotgun (WGS) entry which is preliminary data.</text>
</comment>
<evidence type="ECO:0000313" key="2">
    <source>
        <dbReference type="EMBL" id="GIY02482.1"/>
    </source>
</evidence>
<organism evidence="2 3">
    <name type="scientific">Caerostris extrusa</name>
    <name type="common">Bark spider</name>
    <name type="synonym">Caerostris bankana</name>
    <dbReference type="NCBI Taxonomy" id="172846"/>
    <lineage>
        <taxon>Eukaryota</taxon>
        <taxon>Metazoa</taxon>
        <taxon>Ecdysozoa</taxon>
        <taxon>Arthropoda</taxon>
        <taxon>Chelicerata</taxon>
        <taxon>Arachnida</taxon>
        <taxon>Araneae</taxon>
        <taxon>Araneomorphae</taxon>
        <taxon>Entelegynae</taxon>
        <taxon>Araneoidea</taxon>
        <taxon>Araneidae</taxon>
        <taxon>Caerostris</taxon>
    </lineage>
</organism>